<dbReference type="Proteomes" id="UP001500552">
    <property type="component" value="Unassembled WGS sequence"/>
</dbReference>
<keyword evidence="2" id="KW-1185">Reference proteome</keyword>
<dbReference type="EMBL" id="BAABHC010000029">
    <property type="protein sequence ID" value="GAA4439896.1"/>
    <property type="molecule type" value="Genomic_DNA"/>
</dbReference>
<accession>A0ABP8LYR3</accession>
<proteinExistence type="predicted"/>
<organism evidence="1 2">
    <name type="scientific">Pontibacter saemangeumensis</name>
    <dbReference type="NCBI Taxonomy" id="1084525"/>
    <lineage>
        <taxon>Bacteria</taxon>
        <taxon>Pseudomonadati</taxon>
        <taxon>Bacteroidota</taxon>
        <taxon>Cytophagia</taxon>
        <taxon>Cytophagales</taxon>
        <taxon>Hymenobacteraceae</taxon>
        <taxon>Pontibacter</taxon>
    </lineage>
</organism>
<protein>
    <submittedName>
        <fullName evidence="1">Uncharacterized protein</fullName>
    </submittedName>
</protein>
<gene>
    <name evidence="1" type="ORF">GCM10023188_36510</name>
</gene>
<reference evidence="2" key="1">
    <citation type="journal article" date="2019" name="Int. J. Syst. Evol. Microbiol.">
        <title>The Global Catalogue of Microorganisms (GCM) 10K type strain sequencing project: providing services to taxonomists for standard genome sequencing and annotation.</title>
        <authorList>
            <consortium name="The Broad Institute Genomics Platform"/>
            <consortium name="The Broad Institute Genome Sequencing Center for Infectious Disease"/>
            <person name="Wu L."/>
            <person name="Ma J."/>
        </authorList>
    </citation>
    <scope>NUCLEOTIDE SEQUENCE [LARGE SCALE GENOMIC DNA]</scope>
    <source>
        <strain evidence="2">JCM 17926</strain>
    </source>
</reference>
<evidence type="ECO:0000313" key="2">
    <source>
        <dbReference type="Proteomes" id="UP001500552"/>
    </source>
</evidence>
<sequence length="61" mass="6384">MGAGGQARGKVQVGNGYMGAGGRKPAHYGPAYAGTSTAHYCLPAFYVLHSACKIRLPIYKL</sequence>
<comment type="caution">
    <text evidence="1">The sequence shown here is derived from an EMBL/GenBank/DDBJ whole genome shotgun (WGS) entry which is preliminary data.</text>
</comment>
<evidence type="ECO:0000313" key="1">
    <source>
        <dbReference type="EMBL" id="GAA4439896.1"/>
    </source>
</evidence>
<name>A0ABP8LYR3_9BACT</name>